<feature type="non-terminal residue" evidence="1">
    <location>
        <position position="84"/>
    </location>
</feature>
<proteinExistence type="predicted"/>
<dbReference type="EMBL" id="CACRXK020037124">
    <property type="protein sequence ID" value="CAB4044986.1"/>
    <property type="molecule type" value="Genomic_DNA"/>
</dbReference>
<gene>
    <name evidence="1" type="ORF">PACLA_8A035864</name>
</gene>
<organism evidence="1 2">
    <name type="scientific">Paramuricea clavata</name>
    <name type="common">Red gorgonian</name>
    <name type="synonym">Violescent sea-whip</name>
    <dbReference type="NCBI Taxonomy" id="317549"/>
    <lineage>
        <taxon>Eukaryota</taxon>
        <taxon>Metazoa</taxon>
        <taxon>Cnidaria</taxon>
        <taxon>Anthozoa</taxon>
        <taxon>Octocorallia</taxon>
        <taxon>Malacalcyonacea</taxon>
        <taxon>Plexauridae</taxon>
        <taxon>Paramuricea</taxon>
    </lineage>
</organism>
<keyword evidence="2" id="KW-1185">Reference proteome</keyword>
<dbReference type="AlphaFoldDB" id="A0A7D9M9Q9"/>
<dbReference type="Proteomes" id="UP001152795">
    <property type="component" value="Unassembled WGS sequence"/>
</dbReference>
<dbReference type="OrthoDB" id="5974747at2759"/>
<name>A0A7D9M9Q9_PARCT</name>
<accession>A0A7D9M9Q9</accession>
<reference evidence="1" key="1">
    <citation type="submission" date="2020-04" db="EMBL/GenBank/DDBJ databases">
        <authorList>
            <person name="Alioto T."/>
            <person name="Alioto T."/>
            <person name="Gomez Garrido J."/>
        </authorList>
    </citation>
    <scope>NUCLEOTIDE SEQUENCE</scope>
    <source>
        <strain evidence="1">A484AB</strain>
    </source>
</reference>
<comment type="caution">
    <text evidence="1">The sequence shown here is derived from an EMBL/GenBank/DDBJ whole genome shotgun (WGS) entry which is preliminary data.</text>
</comment>
<evidence type="ECO:0000313" key="1">
    <source>
        <dbReference type="EMBL" id="CAB4044986.1"/>
    </source>
</evidence>
<sequence length="84" mass="9490">MEDLKLSETELETKRWKTKAENYETALRRSETRIAYLNKKLGIGPQGNDSGNDFDDAVAKENTRLKEALEHIVPTELGGKDVVI</sequence>
<protein>
    <submittedName>
        <fullName evidence="1">Uncharacterized protein</fullName>
    </submittedName>
</protein>
<evidence type="ECO:0000313" key="2">
    <source>
        <dbReference type="Proteomes" id="UP001152795"/>
    </source>
</evidence>